<dbReference type="Pfam" id="PF00072">
    <property type="entry name" value="Response_reg"/>
    <property type="match status" value="1"/>
</dbReference>
<accession>A0A1F5SJK0</accession>
<evidence type="ECO:0000313" key="4">
    <source>
        <dbReference type="EMBL" id="OGF26887.1"/>
    </source>
</evidence>
<dbReference type="PANTHER" id="PTHR44591">
    <property type="entry name" value="STRESS RESPONSE REGULATOR PROTEIN 1"/>
    <property type="match status" value="1"/>
</dbReference>
<comment type="caution">
    <text evidence="4">The sequence shown here is derived from an EMBL/GenBank/DDBJ whole genome shotgun (WGS) entry which is preliminary data.</text>
</comment>
<evidence type="ECO:0000313" key="5">
    <source>
        <dbReference type="Proteomes" id="UP000178367"/>
    </source>
</evidence>
<dbReference type="GO" id="GO:0000160">
    <property type="term" value="P:phosphorelay signal transduction system"/>
    <property type="evidence" value="ECO:0007669"/>
    <property type="project" value="InterPro"/>
</dbReference>
<dbReference type="SMART" id="SM00448">
    <property type="entry name" value="REC"/>
    <property type="match status" value="1"/>
</dbReference>
<dbReference type="EMBL" id="MFGB01000013">
    <property type="protein sequence ID" value="OGF26887.1"/>
    <property type="molecule type" value="Genomic_DNA"/>
</dbReference>
<dbReference type="InterPro" id="IPR011006">
    <property type="entry name" value="CheY-like_superfamily"/>
</dbReference>
<feature type="modified residue" description="4-aspartylphosphate" evidence="2">
    <location>
        <position position="58"/>
    </location>
</feature>
<sequence length="127" mass="14654">MANNKQKKVLIVEDEEILRAMYERKFVQDKELKVFIAADGAEGLEMARREKPDVVLLDIILPKLDGFSVLEEIRKMKEMKKTPVFMFTNLGTPEDIEKGKALGATDYMVKVSLTPDQIYEKVKKYLK</sequence>
<dbReference type="PANTHER" id="PTHR44591:SF3">
    <property type="entry name" value="RESPONSE REGULATORY DOMAIN-CONTAINING PROTEIN"/>
    <property type="match status" value="1"/>
</dbReference>
<evidence type="ECO:0000256" key="2">
    <source>
        <dbReference type="PROSITE-ProRule" id="PRU00169"/>
    </source>
</evidence>
<feature type="domain" description="Response regulatory" evidence="3">
    <location>
        <begin position="8"/>
        <end position="125"/>
    </location>
</feature>
<protein>
    <recommendedName>
        <fullName evidence="3">Response regulatory domain-containing protein</fullName>
    </recommendedName>
</protein>
<dbReference type="InterPro" id="IPR001789">
    <property type="entry name" value="Sig_transdc_resp-reg_receiver"/>
</dbReference>
<evidence type="ECO:0000256" key="1">
    <source>
        <dbReference type="ARBA" id="ARBA00022553"/>
    </source>
</evidence>
<organism evidence="4 5">
    <name type="scientific">Candidatus Falkowbacteria bacterium RIFOXYA2_FULL_47_19</name>
    <dbReference type="NCBI Taxonomy" id="1797994"/>
    <lineage>
        <taxon>Bacteria</taxon>
        <taxon>Candidatus Falkowiibacteriota</taxon>
    </lineage>
</organism>
<dbReference type="Gene3D" id="3.40.50.2300">
    <property type="match status" value="1"/>
</dbReference>
<evidence type="ECO:0000259" key="3">
    <source>
        <dbReference type="PROSITE" id="PS50110"/>
    </source>
</evidence>
<gene>
    <name evidence="4" type="ORF">A2227_06315</name>
</gene>
<reference evidence="4 5" key="1">
    <citation type="journal article" date="2016" name="Nat. Commun.">
        <title>Thousands of microbial genomes shed light on interconnected biogeochemical processes in an aquifer system.</title>
        <authorList>
            <person name="Anantharaman K."/>
            <person name="Brown C.T."/>
            <person name="Hug L.A."/>
            <person name="Sharon I."/>
            <person name="Castelle C.J."/>
            <person name="Probst A.J."/>
            <person name="Thomas B.C."/>
            <person name="Singh A."/>
            <person name="Wilkins M.J."/>
            <person name="Karaoz U."/>
            <person name="Brodie E.L."/>
            <person name="Williams K.H."/>
            <person name="Hubbard S.S."/>
            <person name="Banfield J.F."/>
        </authorList>
    </citation>
    <scope>NUCLEOTIDE SEQUENCE [LARGE SCALE GENOMIC DNA]</scope>
</reference>
<proteinExistence type="predicted"/>
<dbReference type="PROSITE" id="PS50110">
    <property type="entry name" value="RESPONSE_REGULATORY"/>
    <property type="match status" value="1"/>
</dbReference>
<name>A0A1F5SJK0_9BACT</name>
<dbReference type="AlphaFoldDB" id="A0A1F5SJK0"/>
<dbReference type="InterPro" id="IPR050595">
    <property type="entry name" value="Bact_response_regulator"/>
</dbReference>
<dbReference type="CDD" id="cd17574">
    <property type="entry name" value="REC_OmpR"/>
    <property type="match status" value="1"/>
</dbReference>
<dbReference type="Proteomes" id="UP000178367">
    <property type="component" value="Unassembled WGS sequence"/>
</dbReference>
<dbReference type="SUPFAM" id="SSF52172">
    <property type="entry name" value="CheY-like"/>
    <property type="match status" value="1"/>
</dbReference>
<keyword evidence="1 2" id="KW-0597">Phosphoprotein</keyword>
<dbReference type="STRING" id="1797994.A2227_06315"/>